<sequence>MELRNIIEDVSECFEIDITKNSRNRDIVYTRAIYYWLARKTTTKSTAAIGGAVGRDHSSVLYSLKNLDNWMSFEPVYRKKFDNLKKKLINVVTVEKITTDKTEYKIKLLKIAKDILIKEVEILKKAKNKSN</sequence>
<organism evidence="2">
    <name type="scientific">uncultured marine virus</name>
    <dbReference type="NCBI Taxonomy" id="186617"/>
    <lineage>
        <taxon>Viruses</taxon>
        <taxon>environmental samples</taxon>
    </lineage>
</organism>
<feature type="domain" description="Chromosomal replication initiator DnaA C-terminal" evidence="1">
    <location>
        <begin position="2"/>
        <end position="67"/>
    </location>
</feature>
<proteinExistence type="predicted"/>
<dbReference type="SUPFAM" id="SSF48295">
    <property type="entry name" value="TrpR-like"/>
    <property type="match status" value="1"/>
</dbReference>
<name>A0A0F7L7P3_9VIRU</name>
<protein>
    <submittedName>
        <fullName evidence="2">Chromosomal replication initiator protein DnaA</fullName>
    </submittedName>
</protein>
<dbReference type="EMBL" id="KR029593">
    <property type="protein sequence ID" value="AKH47427.1"/>
    <property type="molecule type" value="Genomic_DNA"/>
</dbReference>
<accession>A0A0F7L7P3</accession>
<dbReference type="GO" id="GO:0006275">
    <property type="term" value="P:regulation of DNA replication"/>
    <property type="evidence" value="ECO:0007669"/>
    <property type="project" value="InterPro"/>
</dbReference>
<evidence type="ECO:0000313" key="2">
    <source>
        <dbReference type="EMBL" id="AKH47427.1"/>
    </source>
</evidence>
<dbReference type="Pfam" id="PF08299">
    <property type="entry name" value="Bac_DnaA_C"/>
    <property type="match status" value="1"/>
</dbReference>
<dbReference type="InterPro" id="IPR013159">
    <property type="entry name" value="DnaA_C"/>
</dbReference>
<dbReference type="InterPro" id="IPR010921">
    <property type="entry name" value="Trp_repressor/repl_initiator"/>
</dbReference>
<dbReference type="PROSITE" id="PS01008">
    <property type="entry name" value="DNAA"/>
    <property type="match status" value="1"/>
</dbReference>
<reference evidence="2" key="2">
    <citation type="submission" date="2015-03" db="EMBL/GenBank/DDBJ databases">
        <authorList>
            <person name="Chow C.-E.T."/>
            <person name="Winget D.M."/>
            <person name="White R.A.III."/>
            <person name="Hallam S.J."/>
            <person name="Suttle C.A."/>
        </authorList>
    </citation>
    <scope>NUCLEOTIDE SEQUENCE</scope>
    <source>
        <strain evidence="2">H4084976</strain>
    </source>
</reference>
<dbReference type="Gene3D" id="1.10.1750.10">
    <property type="match status" value="1"/>
</dbReference>
<reference evidence="2" key="1">
    <citation type="journal article" date="2015" name="Front. Microbiol.">
        <title>Combining genomic sequencing methods to explore viral diversity and reveal potential virus-host interactions.</title>
        <authorList>
            <person name="Chow C.E."/>
            <person name="Winget D.M."/>
            <person name="White R.A.III."/>
            <person name="Hallam S.J."/>
            <person name="Suttle C.A."/>
        </authorList>
    </citation>
    <scope>NUCLEOTIDE SEQUENCE</scope>
    <source>
        <strain evidence="2">H4084976</strain>
    </source>
</reference>
<dbReference type="InterPro" id="IPR018312">
    <property type="entry name" value="Chromosome_initiator_DnaA_CS"/>
</dbReference>
<dbReference type="GO" id="GO:0006270">
    <property type="term" value="P:DNA replication initiation"/>
    <property type="evidence" value="ECO:0007669"/>
    <property type="project" value="InterPro"/>
</dbReference>
<dbReference type="GO" id="GO:0005524">
    <property type="term" value="F:ATP binding"/>
    <property type="evidence" value="ECO:0007669"/>
    <property type="project" value="InterPro"/>
</dbReference>
<dbReference type="CDD" id="cd06571">
    <property type="entry name" value="Bac_DnaA_C"/>
    <property type="match status" value="1"/>
</dbReference>
<dbReference type="SMART" id="SM00760">
    <property type="entry name" value="Bac_DnaA_C"/>
    <property type="match status" value="1"/>
</dbReference>
<evidence type="ECO:0000259" key="1">
    <source>
        <dbReference type="SMART" id="SM00760"/>
    </source>
</evidence>
<dbReference type="GO" id="GO:0003688">
    <property type="term" value="F:DNA replication origin binding"/>
    <property type="evidence" value="ECO:0007669"/>
    <property type="project" value="InterPro"/>
</dbReference>